<dbReference type="AlphaFoldDB" id="A0A5D2DYI5"/>
<protein>
    <submittedName>
        <fullName evidence="2">Uncharacterized protein</fullName>
    </submittedName>
</protein>
<evidence type="ECO:0000313" key="3">
    <source>
        <dbReference type="Proteomes" id="UP000323506"/>
    </source>
</evidence>
<gene>
    <name evidence="2" type="ORF">ES288_A13G108400v1</name>
</gene>
<feature type="region of interest" description="Disordered" evidence="1">
    <location>
        <begin position="41"/>
        <end position="66"/>
    </location>
</feature>
<dbReference type="Proteomes" id="UP000323506">
    <property type="component" value="Chromosome A13"/>
</dbReference>
<evidence type="ECO:0000313" key="2">
    <source>
        <dbReference type="EMBL" id="TYG86095.1"/>
    </source>
</evidence>
<evidence type="ECO:0000256" key="1">
    <source>
        <dbReference type="SAM" id="MobiDB-lite"/>
    </source>
</evidence>
<sequence length="87" mass="9801">MVTLSPIQAVLHHHCPHRIRHSIYPITKTLTSSTFQCQRVSRSISHTGHKTSGSHPSQSVVGSPSHLQKLTPFHIPLLQPQRHQQHP</sequence>
<keyword evidence="3" id="KW-1185">Reference proteome</keyword>
<dbReference type="EMBL" id="CM017700">
    <property type="protein sequence ID" value="TYG86095.1"/>
    <property type="molecule type" value="Genomic_DNA"/>
</dbReference>
<organism evidence="2 3">
    <name type="scientific">Gossypium darwinii</name>
    <name type="common">Darwin's cotton</name>
    <name type="synonym">Gossypium barbadense var. darwinii</name>
    <dbReference type="NCBI Taxonomy" id="34276"/>
    <lineage>
        <taxon>Eukaryota</taxon>
        <taxon>Viridiplantae</taxon>
        <taxon>Streptophyta</taxon>
        <taxon>Embryophyta</taxon>
        <taxon>Tracheophyta</taxon>
        <taxon>Spermatophyta</taxon>
        <taxon>Magnoliopsida</taxon>
        <taxon>eudicotyledons</taxon>
        <taxon>Gunneridae</taxon>
        <taxon>Pentapetalae</taxon>
        <taxon>rosids</taxon>
        <taxon>malvids</taxon>
        <taxon>Malvales</taxon>
        <taxon>Malvaceae</taxon>
        <taxon>Malvoideae</taxon>
        <taxon>Gossypium</taxon>
    </lineage>
</organism>
<name>A0A5D2DYI5_GOSDA</name>
<reference evidence="2 3" key="1">
    <citation type="submission" date="2019-06" db="EMBL/GenBank/DDBJ databases">
        <title>WGS assembly of Gossypium darwinii.</title>
        <authorList>
            <person name="Chen Z.J."/>
            <person name="Sreedasyam A."/>
            <person name="Ando A."/>
            <person name="Song Q."/>
            <person name="De L."/>
            <person name="Hulse-Kemp A."/>
            <person name="Ding M."/>
            <person name="Ye W."/>
            <person name="Kirkbride R."/>
            <person name="Jenkins J."/>
            <person name="Plott C."/>
            <person name="Lovell J."/>
            <person name="Lin Y.-M."/>
            <person name="Vaughn R."/>
            <person name="Liu B."/>
            <person name="Li W."/>
            <person name="Simpson S."/>
            <person name="Scheffler B."/>
            <person name="Saski C."/>
            <person name="Grover C."/>
            <person name="Hu G."/>
            <person name="Conover J."/>
            <person name="Carlson J."/>
            <person name="Shu S."/>
            <person name="Boston L."/>
            <person name="Williams M."/>
            <person name="Peterson D."/>
            <person name="Mcgee K."/>
            <person name="Jones D."/>
            <person name="Wendel J."/>
            <person name="Stelly D."/>
            <person name="Grimwood J."/>
            <person name="Schmutz J."/>
        </authorList>
    </citation>
    <scope>NUCLEOTIDE SEQUENCE [LARGE SCALE GENOMIC DNA]</scope>
    <source>
        <strain evidence="2">1808015.09</strain>
    </source>
</reference>
<proteinExistence type="predicted"/>
<accession>A0A5D2DYI5</accession>